<sequence>MVPMREEDPEKTFRWHIWMTTGNQSWSTWLAGQINRTGVCPACIECLRHCSNQQARVREGGVLPPVVTKQARGVWTIWGHLMDTAVTSYAPDPRPADMVVAEGDEGSTNTQRCPCYPDTGEHMRSTRQ</sequence>
<feature type="region of interest" description="Disordered" evidence="1">
    <location>
        <begin position="96"/>
        <end position="128"/>
    </location>
</feature>
<reference evidence="2" key="1">
    <citation type="submission" date="2021-01" db="EMBL/GenBank/DDBJ databases">
        <authorList>
            <person name="Corre E."/>
            <person name="Pelletier E."/>
            <person name="Niang G."/>
            <person name="Scheremetjew M."/>
            <person name="Finn R."/>
            <person name="Kale V."/>
            <person name="Holt S."/>
            <person name="Cochrane G."/>
            <person name="Meng A."/>
            <person name="Brown T."/>
            <person name="Cohen L."/>
        </authorList>
    </citation>
    <scope>NUCLEOTIDE SEQUENCE</scope>
    <source>
        <strain evidence="2">NIES-381</strain>
    </source>
</reference>
<gene>
    <name evidence="2" type="ORF">EGYM00392_LOCUS1685</name>
</gene>
<proteinExistence type="predicted"/>
<accession>A0A7S1N1R3</accession>
<evidence type="ECO:0000256" key="1">
    <source>
        <dbReference type="SAM" id="MobiDB-lite"/>
    </source>
</evidence>
<feature type="compositionally biased region" description="Basic and acidic residues" evidence="1">
    <location>
        <begin position="119"/>
        <end position="128"/>
    </location>
</feature>
<dbReference type="EMBL" id="HBGA01005001">
    <property type="protein sequence ID" value="CAD8990643.1"/>
    <property type="molecule type" value="Transcribed_RNA"/>
</dbReference>
<name>A0A7S1N1R3_9EUGL</name>
<dbReference type="AlphaFoldDB" id="A0A7S1N1R3"/>
<protein>
    <submittedName>
        <fullName evidence="2">Uncharacterized protein</fullName>
    </submittedName>
</protein>
<evidence type="ECO:0000313" key="2">
    <source>
        <dbReference type="EMBL" id="CAD8990643.1"/>
    </source>
</evidence>
<organism evidence="2">
    <name type="scientific">Eutreptiella gymnastica</name>
    <dbReference type="NCBI Taxonomy" id="73025"/>
    <lineage>
        <taxon>Eukaryota</taxon>
        <taxon>Discoba</taxon>
        <taxon>Euglenozoa</taxon>
        <taxon>Euglenida</taxon>
        <taxon>Spirocuta</taxon>
        <taxon>Euglenophyceae</taxon>
        <taxon>Eutreptiales</taxon>
        <taxon>Eutreptiaceae</taxon>
        <taxon>Eutreptiella</taxon>
    </lineage>
</organism>